<dbReference type="OrthoDB" id="9794725at2"/>
<reference evidence="3 4" key="1">
    <citation type="journal article" date="2018" name="Syst. Appl. Microbiol.">
        <title>Abditibacterium utsteinense sp. nov., the first cultivated member of candidate phylum FBP, isolated from ice-free Antarctic soil samples.</title>
        <authorList>
            <person name="Tahon G."/>
            <person name="Tytgat B."/>
            <person name="Lebbe L."/>
            <person name="Carlier A."/>
            <person name="Willems A."/>
        </authorList>
    </citation>
    <scope>NUCLEOTIDE SEQUENCE [LARGE SCALE GENOMIC DNA]</scope>
    <source>
        <strain evidence="3 4">LMG 29911</strain>
    </source>
</reference>
<protein>
    <submittedName>
        <fullName evidence="3">Prolyl oligopeptidase family protein</fullName>
    </submittedName>
</protein>
<proteinExistence type="predicted"/>
<evidence type="ECO:0000259" key="2">
    <source>
        <dbReference type="Pfam" id="PF00326"/>
    </source>
</evidence>
<evidence type="ECO:0000313" key="4">
    <source>
        <dbReference type="Proteomes" id="UP000237684"/>
    </source>
</evidence>
<dbReference type="InterPro" id="IPR001375">
    <property type="entry name" value="Peptidase_S9_cat"/>
</dbReference>
<dbReference type="SUPFAM" id="SSF53474">
    <property type="entry name" value="alpha/beta-Hydrolases"/>
    <property type="match status" value="1"/>
</dbReference>
<dbReference type="PANTHER" id="PTHR48081:SF6">
    <property type="entry name" value="PEPTIDASE S9 PROLYL OLIGOPEPTIDASE CATALYTIC DOMAIN-CONTAINING PROTEIN"/>
    <property type="match status" value="1"/>
</dbReference>
<dbReference type="EMBL" id="NIGF01000010">
    <property type="protein sequence ID" value="PQV63605.1"/>
    <property type="molecule type" value="Genomic_DNA"/>
</dbReference>
<accession>A0A2S8SS34</accession>
<keyword evidence="4" id="KW-1185">Reference proteome</keyword>
<dbReference type="Gene3D" id="3.40.50.1820">
    <property type="entry name" value="alpha/beta hydrolase"/>
    <property type="match status" value="1"/>
</dbReference>
<dbReference type="InterPro" id="IPR029058">
    <property type="entry name" value="AB_hydrolase_fold"/>
</dbReference>
<dbReference type="InterPro" id="IPR050300">
    <property type="entry name" value="GDXG_lipolytic_enzyme"/>
</dbReference>
<organism evidence="3 4">
    <name type="scientific">Abditibacterium utsteinense</name>
    <dbReference type="NCBI Taxonomy" id="1960156"/>
    <lineage>
        <taxon>Bacteria</taxon>
        <taxon>Pseudomonadati</taxon>
        <taxon>Abditibacteriota</taxon>
        <taxon>Abditibacteriia</taxon>
        <taxon>Abditibacteriales</taxon>
        <taxon>Abditibacteriaceae</taxon>
        <taxon>Abditibacterium</taxon>
    </lineage>
</organism>
<dbReference type="Proteomes" id="UP000237684">
    <property type="component" value="Unassembled WGS sequence"/>
</dbReference>
<name>A0A2S8SS34_9BACT</name>
<evidence type="ECO:0000256" key="1">
    <source>
        <dbReference type="ARBA" id="ARBA00022801"/>
    </source>
</evidence>
<dbReference type="GO" id="GO:0008236">
    <property type="term" value="F:serine-type peptidase activity"/>
    <property type="evidence" value="ECO:0007669"/>
    <property type="project" value="InterPro"/>
</dbReference>
<dbReference type="Pfam" id="PF00326">
    <property type="entry name" value="Peptidase_S9"/>
    <property type="match status" value="1"/>
</dbReference>
<sequence length="260" mass="28230">MSQFEVARTSAFSLDALHWAFMNPQILESGAKLTPFLLPAPAKIGILVVPGGGYSGLATGHEGRDIAAWLNARGYDAWMLEYTTTSLSKAPLYPKPQNDALQALRFIRAQNRVQKLGIWGFSAGGHLAATVVTNPETRDAKQKLDFAILAYPVISMEFGVTHGGSRANLLGNAPDPALEKALSAQNRVSLETPPVFLFHTADDNVVPVENALLFSHALASHRVPFEVHVYENGPHGVGLAPGDKILSTWSARLEDWLQKR</sequence>
<dbReference type="GO" id="GO:0006508">
    <property type="term" value="P:proteolysis"/>
    <property type="evidence" value="ECO:0007669"/>
    <property type="project" value="InterPro"/>
</dbReference>
<evidence type="ECO:0000313" key="3">
    <source>
        <dbReference type="EMBL" id="PQV63605.1"/>
    </source>
</evidence>
<dbReference type="PANTHER" id="PTHR48081">
    <property type="entry name" value="AB HYDROLASE SUPERFAMILY PROTEIN C4A8.06C"/>
    <property type="match status" value="1"/>
</dbReference>
<dbReference type="InParanoid" id="A0A2S8SS34"/>
<feature type="domain" description="Peptidase S9 prolyl oligopeptidase catalytic" evidence="2">
    <location>
        <begin position="97"/>
        <end position="259"/>
    </location>
</feature>
<comment type="caution">
    <text evidence="3">The sequence shown here is derived from an EMBL/GenBank/DDBJ whole genome shotgun (WGS) entry which is preliminary data.</text>
</comment>
<keyword evidence="1" id="KW-0378">Hydrolase</keyword>
<gene>
    <name evidence="3" type="ORF">B1R32_11071</name>
</gene>
<dbReference type="AlphaFoldDB" id="A0A2S8SS34"/>